<dbReference type="RefSeq" id="WP_214037489.1">
    <property type="nucleotide sequence ID" value="NZ_JAGJWT010000002.1"/>
</dbReference>
<proteinExistence type="predicted"/>
<reference evidence="1" key="1">
    <citation type="submission" date="2021-04" db="EMBL/GenBank/DDBJ databases">
        <title>Genomic characterization of endocarditis-associated Neisseria elongata subsp. nitroreducens.</title>
        <authorList>
            <person name="Schorner M."/>
            <person name="Passarelli-Araujo H."/>
            <person name="Scheffer M."/>
            <person name="Barazzetti F."/>
            <person name="Martins J."/>
            <person name="Machado H."/>
            <person name="Palmeiro J."/>
            <person name="Bazzo M."/>
        </authorList>
    </citation>
    <scope>NUCLEOTIDE SEQUENCE</scope>
    <source>
        <strain evidence="1">Nel_M001</strain>
    </source>
</reference>
<dbReference type="EMBL" id="JAGJWT010000002">
    <property type="protein sequence ID" value="MBS9340054.1"/>
    <property type="molecule type" value="Genomic_DNA"/>
</dbReference>
<sequence length="79" mass="8784">MKNSLQDLNNHLFAQLERLNDEDLDGEALEKEIARSKAVGDMAGKIIDNARVVLEGEKLRAEYGGRNFALPKMLEAKNG</sequence>
<name>A0A9X1CYK6_NEIEL</name>
<comment type="caution">
    <text evidence="1">The sequence shown here is derived from an EMBL/GenBank/DDBJ whole genome shotgun (WGS) entry which is preliminary data.</text>
</comment>
<accession>A0A9X1CYK6</accession>
<dbReference type="Proteomes" id="UP000708805">
    <property type="component" value="Unassembled WGS sequence"/>
</dbReference>
<gene>
    <name evidence="1" type="ORF">J8641_04320</name>
</gene>
<evidence type="ECO:0000313" key="2">
    <source>
        <dbReference type="Proteomes" id="UP000708805"/>
    </source>
</evidence>
<evidence type="ECO:0000313" key="1">
    <source>
        <dbReference type="EMBL" id="MBS9340054.1"/>
    </source>
</evidence>
<evidence type="ECO:0008006" key="3">
    <source>
        <dbReference type="Google" id="ProtNLM"/>
    </source>
</evidence>
<dbReference type="AlphaFoldDB" id="A0A9X1CYK6"/>
<protein>
    <recommendedName>
        <fullName evidence="3">Phage protein</fullName>
    </recommendedName>
</protein>
<organism evidence="1 2">
    <name type="scientific">Neisseria elongata subsp. nitroreducens</name>
    <dbReference type="NCBI Taxonomy" id="90367"/>
    <lineage>
        <taxon>Bacteria</taxon>
        <taxon>Pseudomonadati</taxon>
        <taxon>Pseudomonadota</taxon>
        <taxon>Betaproteobacteria</taxon>
        <taxon>Neisseriales</taxon>
        <taxon>Neisseriaceae</taxon>
        <taxon>Neisseria</taxon>
    </lineage>
</organism>